<dbReference type="GO" id="GO:0044208">
    <property type="term" value="P:'de novo' AMP biosynthetic process"/>
    <property type="evidence" value="ECO:0007669"/>
    <property type="project" value="TreeGrafter"/>
</dbReference>
<dbReference type="GO" id="GO:0070626">
    <property type="term" value="F:(S)-2-(5-amino-1-(5-phospho-D-ribosyl)imidazole-4-carboxamido) succinate lyase (fumarate-forming) activity"/>
    <property type="evidence" value="ECO:0007669"/>
    <property type="project" value="TreeGrafter"/>
</dbReference>
<dbReference type="EMBL" id="PVXL01000021">
    <property type="protein sequence ID" value="PRR76425.1"/>
    <property type="molecule type" value="Genomic_DNA"/>
</dbReference>
<evidence type="ECO:0000256" key="1">
    <source>
        <dbReference type="ARBA" id="ARBA00023239"/>
    </source>
</evidence>
<evidence type="ECO:0000313" key="3">
    <source>
        <dbReference type="EMBL" id="PRR76425.1"/>
    </source>
</evidence>
<dbReference type="SMART" id="SM00998">
    <property type="entry name" value="ADSL_C"/>
    <property type="match status" value="1"/>
</dbReference>
<dbReference type="Gene3D" id="1.20.200.10">
    <property type="entry name" value="Fumarase/aspartase (Central domain)"/>
    <property type="match status" value="1"/>
</dbReference>
<name>A0A9X7J6C3_9FIRM</name>
<dbReference type="GO" id="GO:0004018">
    <property type="term" value="F:N6-(1,2-dicarboxyethyl)AMP AMP-lyase (fumarate-forming) activity"/>
    <property type="evidence" value="ECO:0007669"/>
    <property type="project" value="TreeGrafter"/>
</dbReference>
<dbReference type="AlphaFoldDB" id="A0A9X7J6C3"/>
<dbReference type="Gene3D" id="1.10.40.30">
    <property type="entry name" value="Fumarase/aspartase (C-terminal domain)"/>
    <property type="match status" value="1"/>
</dbReference>
<dbReference type="Pfam" id="PF00206">
    <property type="entry name" value="Lyase_1"/>
    <property type="match status" value="1"/>
</dbReference>
<dbReference type="EC" id="4.3.2.2" evidence="3"/>
<dbReference type="RefSeq" id="WP_054936229.1">
    <property type="nucleotide sequence ID" value="NZ_PVXL01000021.1"/>
</dbReference>
<dbReference type="InterPro" id="IPR000362">
    <property type="entry name" value="Fumarate_lyase_fam"/>
</dbReference>
<dbReference type="InterPro" id="IPR022761">
    <property type="entry name" value="Fumarate_lyase_N"/>
</dbReference>
<sequence length="469" mass="52873">MAVYPADMEIYKNRFSTEEMRAIWDEANLLQKRLDVEAAVAKAELELGIIPEWAAKEIIEKANINYITPQLASEFKHGSDIVAMIKACEKVMGEAAEYLHFGLTSQDVLETSLALVLRETWKVIFRDLRVLEEILLDFAQKYKLSVMPGRPHGQYGTVTTFGFKAAIWATEVRRNIERLKELKKRLLVGNLTGAHGSLAPLVQKAGPGMGLKVQQRALELLGLVPADICTHQSRDRLTEFVSVLAMIGISLERICKTIFELHRPEIFELEGPFVEGEQVDSSTMPHRRGPSGVDWVMGFVRILRGNALVGMEVVVEDERDAARLPFEHASLPESCLITAAILQFMIKYLRGLKVHTENMEKDVTEYMIGRGQGGPFIQGECMLYTVAEKTGKKQSAHKMVYRVAQKAFHDKMTFREALLNDKEIMSYLTVEEIDAALDPHNYLGEIPIVVDSVVAKVNEMRRAEEELLN</sequence>
<feature type="domain" description="Adenylosuccinate lyase C-terminal" evidence="2">
    <location>
        <begin position="374"/>
        <end position="454"/>
    </location>
</feature>
<keyword evidence="4" id="KW-1185">Reference proteome</keyword>
<dbReference type="PANTHER" id="PTHR43172">
    <property type="entry name" value="ADENYLOSUCCINATE LYASE"/>
    <property type="match status" value="1"/>
</dbReference>
<dbReference type="InterPro" id="IPR008948">
    <property type="entry name" value="L-Aspartase-like"/>
</dbReference>
<keyword evidence="1 3" id="KW-0456">Lyase</keyword>
<dbReference type="SUPFAM" id="SSF48557">
    <property type="entry name" value="L-aspartase-like"/>
    <property type="match status" value="1"/>
</dbReference>
<evidence type="ECO:0000313" key="4">
    <source>
        <dbReference type="Proteomes" id="UP000239430"/>
    </source>
</evidence>
<protein>
    <submittedName>
        <fullName evidence="3">Adenylosuccinate lyase</fullName>
        <ecNumber evidence="3">4.3.2.2</ecNumber>
    </submittedName>
</protein>
<dbReference type="PRINTS" id="PR00145">
    <property type="entry name" value="ARGSUCLYASE"/>
</dbReference>
<reference evidence="3 4" key="1">
    <citation type="submission" date="2018-03" db="EMBL/GenBank/DDBJ databases">
        <title>Genome sequence of Moorella stamsii DSM 26217.</title>
        <authorList>
            <person name="Poehlein A."/>
            <person name="Daniel R."/>
        </authorList>
    </citation>
    <scope>NUCLEOTIDE SEQUENCE [LARGE SCALE GENOMIC DNA]</scope>
    <source>
        <strain evidence="4">DSM 26217</strain>
    </source>
</reference>
<dbReference type="Pfam" id="PF10397">
    <property type="entry name" value="ADSL_C"/>
    <property type="match status" value="1"/>
</dbReference>
<dbReference type="PRINTS" id="PR00149">
    <property type="entry name" value="FUMRATELYASE"/>
</dbReference>
<organism evidence="3 4">
    <name type="scientific">Neomoorella stamsii</name>
    <dbReference type="NCBI Taxonomy" id="1266720"/>
    <lineage>
        <taxon>Bacteria</taxon>
        <taxon>Bacillati</taxon>
        <taxon>Bacillota</taxon>
        <taxon>Clostridia</taxon>
        <taxon>Neomoorellales</taxon>
        <taxon>Neomoorellaceae</taxon>
        <taxon>Neomoorella</taxon>
    </lineage>
</organism>
<gene>
    <name evidence="3" type="primary">purB_1</name>
    <name evidence="3" type="ORF">MOST_05930</name>
</gene>
<dbReference type="Proteomes" id="UP000239430">
    <property type="component" value="Unassembled WGS sequence"/>
</dbReference>
<proteinExistence type="predicted"/>
<dbReference type="GO" id="GO:0005829">
    <property type="term" value="C:cytosol"/>
    <property type="evidence" value="ECO:0007669"/>
    <property type="project" value="TreeGrafter"/>
</dbReference>
<dbReference type="PANTHER" id="PTHR43172:SF1">
    <property type="entry name" value="ADENYLOSUCCINATE LYASE"/>
    <property type="match status" value="1"/>
</dbReference>
<dbReference type="InterPro" id="IPR019468">
    <property type="entry name" value="AdenyloSucc_lyase_C"/>
</dbReference>
<comment type="caution">
    <text evidence="3">The sequence shown here is derived from an EMBL/GenBank/DDBJ whole genome shotgun (WGS) entry which is preliminary data.</text>
</comment>
<accession>A0A9X7J6C3</accession>
<evidence type="ECO:0000259" key="2">
    <source>
        <dbReference type="SMART" id="SM00998"/>
    </source>
</evidence>